<comment type="catalytic activity">
    <reaction evidence="8">
        <text>L-threonyl-[protein] + ATP = O-phospho-L-threonyl-[protein] + ADP + H(+)</text>
        <dbReference type="Rhea" id="RHEA:46608"/>
        <dbReference type="Rhea" id="RHEA-COMP:11060"/>
        <dbReference type="Rhea" id="RHEA-COMP:11605"/>
        <dbReference type="ChEBI" id="CHEBI:15378"/>
        <dbReference type="ChEBI" id="CHEBI:30013"/>
        <dbReference type="ChEBI" id="CHEBI:30616"/>
        <dbReference type="ChEBI" id="CHEBI:61977"/>
        <dbReference type="ChEBI" id="CHEBI:456216"/>
        <dbReference type="EC" id="2.7.11.1"/>
    </reaction>
</comment>
<feature type="domain" description="Protein kinase" evidence="12">
    <location>
        <begin position="5"/>
        <end position="294"/>
    </location>
</feature>
<comment type="catalytic activity">
    <reaction evidence="9">
        <text>L-seryl-[protein] + ATP = O-phospho-L-seryl-[protein] + ADP + H(+)</text>
        <dbReference type="Rhea" id="RHEA:17989"/>
        <dbReference type="Rhea" id="RHEA-COMP:9863"/>
        <dbReference type="Rhea" id="RHEA-COMP:11604"/>
        <dbReference type="ChEBI" id="CHEBI:15378"/>
        <dbReference type="ChEBI" id="CHEBI:29999"/>
        <dbReference type="ChEBI" id="CHEBI:30616"/>
        <dbReference type="ChEBI" id="CHEBI:83421"/>
        <dbReference type="ChEBI" id="CHEBI:456216"/>
        <dbReference type="EC" id="2.7.11.1"/>
    </reaction>
</comment>
<dbReference type="EC" id="2.7.11.1" evidence="2"/>
<dbReference type="PIRSF" id="PIRSF000654">
    <property type="entry name" value="Integrin-linked_kinase"/>
    <property type="match status" value="1"/>
</dbReference>
<dbReference type="SUPFAM" id="SSF56112">
    <property type="entry name" value="Protein kinase-like (PK-like)"/>
    <property type="match status" value="1"/>
</dbReference>
<keyword evidence="5 10" id="KW-0547">Nucleotide-binding</keyword>
<evidence type="ECO:0000256" key="3">
    <source>
        <dbReference type="ARBA" id="ARBA00022527"/>
    </source>
</evidence>
<evidence type="ECO:0000313" key="13">
    <source>
        <dbReference type="EMBL" id="CAE0749865.1"/>
    </source>
</evidence>
<keyword evidence="6" id="KW-0418">Kinase</keyword>
<feature type="binding site" evidence="10">
    <location>
        <position position="34"/>
    </location>
    <ligand>
        <name>ATP</name>
        <dbReference type="ChEBI" id="CHEBI:30616"/>
    </ligand>
</feature>
<evidence type="ECO:0000256" key="2">
    <source>
        <dbReference type="ARBA" id="ARBA00012513"/>
    </source>
</evidence>
<dbReference type="InterPro" id="IPR000719">
    <property type="entry name" value="Prot_kinase_dom"/>
</dbReference>
<evidence type="ECO:0000256" key="7">
    <source>
        <dbReference type="ARBA" id="ARBA00022840"/>
    </source>
</evidence>
<comment type="similarity">
    <text evidence="1">Belongs to the protein kinase superfamily. NEK Ser/Thr protein kinase family. NIMA subfamily.</text>
</comment>
<accession>A0A7S4ESY3</accession>
<dbReference type="SMART" id="SM00220">
    <property type="entry name" value="S_TKc"/>
    <property type="match status" value="1"/>
</dbReference>
<keyword evidence="3 11" id="KW-0723">Serine/threonine-protein kinase</keyword>
<keyword evidence="7 10" id="KW-0067">ATP-binding</keyword>
<gene>
    <name evidence="13" type="ORF">PCAR00345_LOCUS2449</name>
</gene>
<proteinExistence type="inferred from homology"/>
<evidence type="ECO:0000256" key="10">
    <source>
        <dbReference type="PROSITE-ProRule" id="PRU10141"/>
    </source>
</evidence>
<name>A0A7S4ESY3_CHRCT</name>
<evidence type="ECO:0000256" key="9">
    <source>
        <dbReference type="ARBA" id="ARBA00048679"/>
    </source>
</evidence>
<reference evidence="13" key="1">
    <citation type="submission" date="2021-01" db="EMBL/GenBank/DDBJ databases">
        <authorList>
            <person name="Corre E."/>
            <person name="Pelletier E."/>
            <person name="Niang G."/>
            <person name="Scheremetjew M."/>
            <person name="Finn R."/>
            <person name="Kale V."/>
            <person name="Holt S."/>
            <person name="Cochrane G."/>
            <person name="Meng A."/>
            <person name="Brown T."/>
            <person name="Cohen L."/>
        </authorList>
    </citation>
    <scope>NUCLEOTIDE SEQUENCE</scope>
    <source>
        <strain evidence="13">CCMP645</strain>
    </source>
</reference>
<evidence type="ECO:0000259" key="12">
    <source>
        <dbReference type="PROSITE" id="PS50011"/>
    </source>
</evidence>
<evidence type="ECO:0000256" key="11">
    <source>
        <dbReference type="RuleBase" id="RU000304"/>
    </source>
</evidence>
<dbReference type="GO" id="GO:0005524">
    <property type="term" value="F:ATP binding"/>
    <property type="evidence" value="ECO:0007669"/>
    <property type="project" value="UniProtKB-UniRule"/>
</dbReference>
<dbReference type="PANTHER" id="PTHR43671:SF98">
    <property type="entry name" value="SERINE_THREONINE-PROTEIN KINASE NEK11"/>
    <property type="match status" value="1"/>
</dbReference>
<organism evidence="13">
    <name type="scientific">Chrysotila carterae</name>
    <name type="common">Marine alga</name>
    <name type="synonym">Syracosphaera carterae</name>
    <dbReference type="NCBI Taxonomy" id="13221"/>
    <lineage>
        <taxon>Eukaryota</taxon>
        <taxon>Haptista</taxon>
        <taxon>Haptophyta</taxon>
        <taxon>Prymnesiophyceae</taxon>
        <taxon>Isochrysidales</taxon>
        <taxon>Isochrysidaceae</taxon>
        <taxon>Chrysotila</taxon>
    </lineage>
</organism>
<evidence type="ECO:0000256" key="8">
    <source>
        <dbReference type="ARBA" id="ARBA00047899"/>
    </source>
</evidence>
<dbReference type="PROSITE" id="PS00108">
    <property type="entry name" value="PROTEIN_KINASE_ST"/>
    <property type="match status" value="1"/>
</dbReference>
<dbReference type="PANTHER" id="PTHR43671">
    <property type="entry name" value="SERINE/THREONINE-PROTEIN KINASE NEK"/>
    <property type="match status" value="1"/>
</dbReference>
<dbReference type="InterPro" id="IPR050660">
    <property type="entry name" value="NEK_Ser/Thr_kinase"/>
</dbReference>
<evidence type="ECO:0000256" key="5">
    <source>
        <dbReference type="ARBA" id="ARBA00022741"/>
    </source>
</evidence>
<evidence type="ECO:0000256" key="1">
    <source>
        <dbReference type="ARBA" id="ARBA00010886"/>
    </source>
</evidence>
<dbReference type="InterPro" id="IPR011009">
    <property type="entry name" value="Kinase-like_dom_sf"/>
</dbReference>
<evidence type="ECO:0000256" key="4">
    <source>
        <dbReference type="ARBA" id="ARBA00022679"/>
    </source>
</evidence>
<dbReference type="PROSITE" id="PS00107">
    <property type="entry name" value="PROTEIN_KINASE_ATP"/>
    <property type="match status" value="1"/>
</dbReference>
<protein>
    <recommendedName>
        <fullName evidence="2">non-specific serine/threonine protein kinase</fullName>
        <ecNumber evidence="2">2.7.11.1</ecNumber>
    </recommendedName>
</protein>
<dbReference type="InterPro" id="IPR017441">
    <property type="entry name" value="Protein_kinase_ATP_BS"/>
</dbReference>
<dbReference type="PROSITE" id="PS50011">
    <property type="entry name" value="PROTEIN_KINASE_DOM"/>
    <property type="match status" value="1"/>
</dbReference>
<dbReference type="Gene3D" id="3.30.200.20">
    <property type="entry name" value="Phosphorylase Kinase, domain 1"/>
    <property type="match status" value="1"/>
</dbReference>
<dbReference type="GO" id="GO:0004674">
    <property type="term" value="F:protein serine/threonine kinase activity"/>
    <property type="evidence" value="ECO:0007669"/>
    <property type="project" value="UniProtKB-KW"/>
</dbReference>
<dbReference type="InterPro" id="IPR008271">
    <property type="entry name" value="Ser/Thr_kinase_AS"/>
</dbReference>
<dbReference type="AlphaFoldDB" id="A0A7S4ESY3"/>
<keyword evidence="4" id="KW-0808">Transferase</keyword>
<dbReference type="Gene3D" id="1.10.510.10">
    <property type="entry name" value="Transferase(Phosphotransferase) domain 1"/>
    <property type="match status" value="1"/>
</dbReference>
<dbReference type="Pfam" id="PF00069">
    <property type="entry name" value="Pkinase"/>
    <property type="match status" value="1"/>
</dbReference>
<sequence>MSCDFQELGVIGRGAFGEAMLVQATGSGKQYVMKQISLLGLNSDQAENIFAEADALQLLDHPNIVKCHRCWINATAKSTDAHAAHKEQLISLPLRSSLLKWPGSHDNSAYAIPKSLHMLLELADGGSLDRVISNCHTHMEEFLLGIWIAQMLLGLLHMHETHLIHRDLKPANIFVTRTGIIKIGDLGGSQHIRDLSEECSSQYGSPLYMCPEVWSRGQCSAKSDIWSLGCVAYELLQLFPPFQMPCLTERVLHAQPLPLPTTYSLKLRGLIMSMLHKDPAKRPTTHQLVENAYISNCIRDWVLLSTSQHSSDQLGMNHNMNSANKMVPGREKMQHYMHDMCKMSWQTEY</sequence>
<dbReference type="EMBL" id="HBIZ01004398">
    <property type="protein sequence ID" value="CAE0749865.1"/>
    <property type="molecule type" value="Transcribed_RNA"/>
</dbReference>
<evidence type="ECO:0000256" key="6">
    <source>
        <dbReference type="ARBA" id="ARBA00022777"/>
    </source>
</evidence>